<dbReference type="Proteomes" id="UP000613011">
    <property type="component" value="Unassembled WGS sequence"/>
</dbReference>
<keyword evidence="9" id="KW-1185">Reference proteome</keyword>
<comment type="caution">
    <text evidence="8">The sequence shown here is derived from an EMBL/GenBank/DDBJ whole genome shotgun (WGS) entry which is preliminary data.</text>
</comment>
<accession>A0A936ZMP3</accession>
<feature type="transmembrane region" description="Helical" evidence="6">
    <location>
        <begin position="49"/>
        <end position="67"/>
    </location>
</feature>
<reference evidence="8" key="1">
    <citation type="submission" date="2021-01" db="EMBL/GenBank/DDBJ databases">
        <title>Ramlibacter sp. strain AW1 16S ribosomal RNA gene Genome sequencing and assembly.</title>
        <authorList>
            <person name="Kang M."/>
        </authorList>
    </citation>
    <scope>NUCLEOTIDE SEQUENCE</scope>
    <source>
        <strain evidence="8">AW1</strain>
    </source>
</reference>
<evidence type="ECO:0000256" key="5">
    <source>
        <dbReference type="ARBA" id="ARBA00023136"/>
    </source>
</evidence>
<keyword evidence="4 6" id="KW-1133">Transmembrane helix</keyword>
<dbReference type="EMBL" id="JAEQNA010000001">
    <property type="protein sequence ID" value="MBL0419021.1"/>
    <property type="molecule type" value="Genomic_DNA"/>
</dbReference>
<keyword evidence="2" id="KW-1003">Cell membrane</keyword>
<evidence type="ECO:0000256" key="6">
    <source>
        <dbReference type="SAM" id="Phobius"/>
    </source>
</evidence>
<evidence type="ECO:0000313" key="9">
    <source>
        <dbReference type="Proteomes" id="UP000613011"/>
    </source>
</evidence>
<dbReference type="Pfam" id="PF09335">
    <property type="entry name" value="VTT_dom"/>
    <property type="match status" value="1"/>
</dbReference>
<gene>
    <name evidence="8" type="ORF">JI739_01555</name>
</gene>
<feature type="transmembrane region" description="Helical" evidence="6">
    <location>
        <begin position="171"/>
        <end position="188"/>
    </location>
</feature>
<comment type="subcellular location">
    <subcellularLocation>
        <location evidence="1">Cell membrane</location>
        <topology evidence="1">Multi-pass membrane protein</topology>
    </subcellularLocation>
</comment>
<dbReference type="InterPro" id="IPR032816">
    <property type="entry name" value="VTT_dom"/>
</dbReference>
<dbReference type="InterPro" id="IPR051311">
    <property type="entry name" value="DedA_domain"/>
</dbReference>
<feature type="transmembrane region" description="Helical" evidence="6">
    <location>
        <begin position="102"/>
        <end position="125"/>
    </location>
</feature>
<dbReference type="PANTHER" id="PTHR42709:SF6">
    <property type="entry name" value="UNDECAPRENYL PHOSPHATE TRANSPORTER A"/>
    <property type="match status" value="1"/>
</dbReference>
<evidence type="ECO:0000256" key="4">
    <source>
        <dbReference type="ARBA" id="ARBA00022989"/>
    </source>
</evidence>
<dbReference type="GO" id="GO:0005886">
    <property type="term" value="C:plasma membrane"/>
    <property type="evidence" value="ECO:0007669"/>
    <property type="project" value="UniProtKB-SubCell"/>
</dbReference>
<evidence type="ECO:0000259" key="7">
    <source>
        <dbReference type="Pfam" id="PF09335"/>
    </source>
</evidence>
<keyword evidence="5 6" id="KW-0472">Membrane</keyword>
<evidence type="ECO:0000256" key="2">
    <source>
        <dbReference type="ARBA" id="ARBA00022475"/>
    </source>
</evidence>
<dbReference type="AlphaFoldDB" id="A0A936ZMP3"/>
<evidence type="ECO:0000313" key="8">
    <source>
        <dbReference type="EMBL" id="MBL0419021.1"/>
    </source>
</evidence>
<evidence type="ECO:0000256" key="3">
    <source>
        <dbReference type="ARBA" id="ARBA00022692"/>
    </source>
</evidence>
<evidence type="ECO:0000256" key="1">
    <source>
        <dbReference type="ARBA" id="ARBA00004651"/>
    </source>
</evidence>
<protein>
    <submittedName>
        <fullName evidence="8">VTT domain-containing protein</fullName>
    </submittedName>
</protein>
<proteinExistence type="predicted"/>
<name>A0A936ZMP3_9BURK</name>
<dbReference type="PANTHER" id="PTHR42709">
    <property type="entry name" value="ALKALINE PHOSPHATASE LIKE PROTEIN"/>
    <property type="match status" value="1"/>
</dbReference>
<feature type="transmembrane region" description="Helical" evidence="6">
    <location>
        <begin position="18"/>
        <end position="42"/>
    </location>
</feature>
<organism evidence="8 9">
    <name type="scientific">Ramlibacter aurantiacus</name>
    <dbReference type="NCBI Taxonomy" id="2801330"/>
    <lineage>
        <taxon>Bacteria</taxon>
        <taxon>Pseudomonadati</taxon>
        <taxon>Pseudomonadota</taxon>
        <taxon>Betaproteobacteria</taxon>
        <taxon>Burkholderiales</taxon>
        <taxon>Comamonadaceae</taxon>
        <taxon>Ramlibacter</taxon>
    </lineage>
</organism>
<feature type="domain" description="VTT" evidence="7">
    <location>
        <begin position="33"/>
        <end position="155"/>
    </location>
</feature>
<feature type="transmembrane region" description="Helical" evidence="6">
    <location>
        <begin position="132"/>
        <end position="151"/>
    </location>
</feature>
<keyword evidence="3 6" id="KW-0812">Transmembrane</keyword>
<dbReference type="RefSeq" id="WP_201682080.1">
    <property type="nucleotide sequence ID" value="NZ_JAEQNA010000001.1"/>
</dbReference>
<sequence length="193" mass="19849">MGDVADGLLTGLLNHGELLLGGTLFLAALGVPLPATMLLVAAGAFTRSGVLALETAIVAAFASSVAGDLGGYTLGRLGIGLVPAAWLQAPGWQRATALFARWGGWSVFLTRFAITPAAWSVNLLAGSTRYSLLRFALAACAGEAVWILLFGGLGRLFAEQWEQVGEIAADVGGLIVGVAMLAAGGWLLRASRR</sequence>